<reference evidence="3" key="1">
    <citation type="submission" date="2022-08" db="UniProtKB">
        <authorList>
            <consortium name="EnsemblMetazoa"/>
        </authorList>
    </citation>
    <scope>IDENTIFICATION</scope>
    <source>
        <strain evidence="3">EBRO</strain>
    </source>
</reference>
<dbReference type="InterPro" id="IPR036020">
    <property type="entry name" value="WW_dom_sf"/>
</dbReference>
<protein>
    <recommendedName>
        <fullName evidence="4">PID domain-containing protein</fullName>
    </recommendedName>
</protein>
<evidence type="ECO:0000313" key="3">
    <source>
        <dbReference type="EnsemblMetazoa" id="AATE007873-PA.1"/>
    </source>
</evidence>
<accession>A0A182IYE1</accession>
<feature type="compositionally biased region" description="Basic and acidic residues" evidence="2">
    <location>
        <begin position="144"/>
        <end position="159"/>
    </location>
</feature>
<evidence type="ECO:0008006" key="4">
    <source>
        <dbReference type="Google" id="ProtNLM"/>
    </source>
</evidence>
<dbReference type="STRING" id="41427.A0A182IYE1"/>
<dbReference type="SMART" id="SM00462">
    <property type="entry name" value="PTB"/>
    <property type="match status" value="1"/>
</dbReference>
<dbReference type="InterPro" id="IPR039576">
    <property type="entry name" value="APBB1/2/3"/>
</dbReference>
<dbReference type="FunFam" id="2.30.29.30:FF:000317">
    <property type="entry name" value="Amyloid beta A4 protein-binding family B member"/>
    <property type="match status" value="1"/>
</dbReference>
<dbReference type="InterPro" id="IPR011993">
    <property type="entry name" value="PH-like_dom_sf"/>
</dbReference>
<dbReference type="AlphaFoldDB" id="A0A182IYE1"/>
<dbReference type="InterPro" id="IPR006020">
    <property type="entry name" value="PTB/PI_dom"/>
</dbReference>
<feature type="compositionally biased region" description="Basic and acidic residues" evidence="2">
    <location>
        <begin position="200"/>
        <end position="234"/>
    </location>
</feature>
<dbReference type="PANTHER" id="PTHR14058">
    <property type="entry name" value="AMYLOID BETA A4 PRECURSOR PROTEIN-BINDING FAMILY B"/>
    <property type="match status" value="1"/>
</dbReference>
<organism evidence="3">
    <name type="scientific">Anopheles atroparvus</name>
    <name type="common">European mosquito</name>
    <dbReference type="NCBI Taxonomy" id="41427"/>
    <lineage>
        <taxon>Eukaryota</taxon>
        <taxon>Metazoa</taxon>
        <taxon>Ecdysozoa</taxon>
        <taxon>Arthropoda</taxon>
        <taxon>Hexapoda</taxon>
        <taxon>Insecta</taxon>
        <taxon>Pterygota</taxon>
        <taxon>Neoptera</taxon>
        <taxon>Endopterygota</taxon>
        <taxon>Diptera</taxon>
        <taxon>Nematocera</taxon>
        <taxon>Culicoidea</taxon>
        <taxon>Culicidae</taxon>
        <taxon>Anophelinae</taxon>
        <taxon>Anopheles</taxon>
    </lineage>
</organism>
<dbReference type="Gene3D" id="2.30.29.30">
    <property type="entry name" value="Pleckstrin-homology domain (PH domain)/Phosphotyrosine-binding domain (PTB)"/>
    <property type="match status" value="2"/>
</dbReference>
<dbReference type="GO" id="GO:0001540">
    <property type="term" value="F:amyloid-beta binding"/>
    <property type="evidence" value="ECO:0007669"/>
    <property type="project" value="InterPro"/>
</dbReference>
<dbReference type="SUPFAM" id="SSF50729">
    <property type="entry name" value="PH domain-like"/>
    <property type="match status" value="2"/>
</dbReference>
<feature type="region of interest" description="Disordered" evidence="2">
    <location>
        <begin position="118"/>
        <end position="234"/>
    </location>
</feature>
<sequence length="634" mass="70632">MLSGDILIRQPLSVALLPPPSLIEFCKIMAAIATLANQQNIDDDDIFLENGLLSYENPNYHMDPQRLERNSHLYEEIISELQQQGTLRPIAGVQNGTQMIGNNRKGYGVFDLGTMGAELKGGPDGSSPKEKKTLLGDTSPNESKTQKDQEPENGEKTQEIQHIPGTLNSDDLYALPNKRKPAEVGEVPPEEDDVDDEETDRQGEGDEKGKREDIETIEDKDKTKDLPPGWEKHEDNGGPYYWHIKSGTIQREPPLWPKDANSRELKTPSIPIPRSIQNSSFTQALNNLYGTKDGSGASGNSKSALYDSMTSSVTRSSTSSALDMEDERRRREDVALKRRSFPLKSDIDRPIRFAVRSLGWVEIAEEDLTPERSSKAVNKCIVDLSLGRNDMLDVVGRWGDGRDLFMDLDEGALKLIDPENLTILNSQPIHTIRVWGVGRDNGRDFAYVARDRLTRIHMCHVFRCETAARTIANTLRDICKRIMIERSLQLDANGSNLSSTRCAIRPTDLPTENRRWIRHPQSFPTPMEEPKKVLRAQYVGSAEVCLPTGIEVLNDAIDKLTSSTPQESWDYVNVAVAPSMISVNTSLRYQKCLDAHPEGSGRYSADSQTPGKGIGATLKNLMSSFSLKKDKASS</sequence>
<evidence type="ECO:0000256" key="2">
    <source>
        <dbReference type="SAM" id="MobiDB-lite"/>
    </source>
</evidence>
<feature type="region of interest" description="Disordered" evidence="2">
    <location>
        <begin position="291"/>
        <end position="331"/>
    </location>
</feature>
<dbReference type="PROSITE" id="PS50020">
    <property type="entry name" value="WW_DOMAIN_2"/>
    <property type="match status" value="1"/>
</dbReference>
<dbReference type="CDD" id="cd00201">
    <property type="entry name" value="WW"/>
    <property type="match status" value="1"/>
</dbReference>
<dbReference type="GO" id="GO:0006355">
    <property type="term" value="P:regulation of DNA-templated transcription"/>
    <property type="evidence" value="ECO:0007669"/>
    <property type="project" value="TreeGrafter"/>
</dbReference>
<feature type="compositionally biased region" description="Low complexity" evidence="2">
    <location>
        <begin position="308"/>
        <end position="320"/>
    </location>
</feature>
<dbReference type="GO" id="GO:0005634">
    <property type="term" value="C:nucleus"/>
    <property type="evidence" value="ECO:0007669"/>
    <property type="project" value="TreeGrafter"/>
</dbReference>
<feature type="compositionally biased region" description="Acidic residues" evidence="2">
    <location>
        <begin position="188"/>
        <end position="199"/>
    </location>
</feature>
<dbReference type="Pfam" id="PF00640">
    <property type="entry name" value="PID"/>
    <property type="match status" value="1"/>
</dbReference>
<evidence type="ECO:0000256" key="1">
    <source>
        <dbReference type="ARBA" id="ARBA00022737"/>
    </source>
</evidence>
<dbReference type="Gene3D" id="2.20.70.10">
    <property type="match status" value="1"/>
</dbReference>
<dbReference type="SUPFAM" id="SSF51045">
    <property type="entry name" value="WW domain"/>
    <property type="match status" value="1"/>
</dbReference>
<dbReference type="EnsemblMetazoa" id="AATE007873-RA">
    <property type="protein sequence ID" value="AATE007873-PA.1"/>
    <property type="gene ID" value="AATE007873"/>
</dbReference>
<dbReference type="PROSITE" id="PS01179">
    <property type="entry name" value="PID"/>
    <property type="match status" value="1"/>
</dbReference>
<dbReference type="PANTHER" id="PTHR14058:SF8">
    <property type="entry name" value="PROTEIN FE65 HOMOLOG"/>
    <property type="match status" value="1"/>
</dbReference>
<dbReference type="GO" id="GO:0005737">
    <property type="term" value="C:cytoplasm"/>
    <property type="evidence" value="ECO:0007669"/>
    <property type="project" value="TreeGrafter"/>
</dbReference>
<proteinExistence type="predicted"/>
<keyword evidence="1" id="KW-0677">Repeat</keyword>
<dbReference type="CDD" id="cd01272">
    <property type="entry name" value="PTB1_Fe65"/>
    <property type="match status" value="1"/>
</dbReference>
<name>A0A182IYE1_ANOAO</name>
<dbReference type="InterPro" id="IPR001202">
    <property type="entry name" value="WW_dom"/>
</dbReference>
<dbReference type="VEuPathDB" id="VectorBase:AATE007873"/>